<evidence type="ECO:0000313" key="1">
    <source>
        <dbReference type="EMBL" id="MBW93840.1"/>
    </source>
</evidence>
<dbReference type="AlphaFoldDB" id="A0A2P2JK55"/>
<dbReference type="EMBL" id="GGEC01013357">
    <property type="protein sequence ID" value="MBW93840.1"/>
    <property type="molecule type" value="Transcribed_RNA"/>
</dbReference>
<protein>
    <submittedName>
        <fullName evidence="1">Uncharacterized protein MANES_06G037000</fullName>
    </submittedName>
</protein>
<accession>A0A2P2JK55</accession>
<name>A0A2P2JK55_RHIMU</name>
<proteinExistence type="predicted"/>
<sequence>MTKTAGEVRCRFHSPILSSPPLVKNLLILYWNLGFWCTVFF</sequence>
<reference evidence="1" key="1">
    <citation type="submission" date="2018-02" db="EMBL/GenBank/DDBJ databases">
        <title>Rhizophora mucronata_Transcriptome.</title>
        <authorList>
            <person name="Meera S.P."/>
            <person name="Sreeshan A."/>
            <person name="Augustine A."/>
        </authorList>
    </citation>
    <scope>NUCLEOTIDE SEQUENCE</scope>
    <source>
        <tissue evidence="1">Leaf</tissue>
    </source>
</reference>
<organism evidence="1">
    <name type="scientific">Rhizophora mucronata</name>
    <name type="common">Asiatic mangrove</name>
    <dbReference type="NCBI Taxonomy" id="61149"/>
    <lineage>
        <taxon>Eukaryota</taxon>
        <taxon>Viridiplantae</taxon>
        <taxon>Streptophyta</taxon>
        <taxon>Embryophyta</taxon>
        <taxon>Tracheophyta</taxon>
        <taxon>Spermatophyta</taxon>
        <taxon>Magnoliopsida</taxon>
        <taxon>eudicotyledons</taxon>
        <taxon>Gunneridae</taxon>
        <taxon>Pentapetalae</taxon>
        <taxon>rosids</taxon>
        <taxon>fabids</taxon>
        <taxon>Malpighiales</taxon>
        <taxon>Rhizophoraceae</taxon>
        <taxon>Rhizophora</taxon>
    </lineage>
</organism>